<dbReference type="PANTHER" id="PTHR32487">
    <property type="entry name" value="3-OXO-DELTA(4,5)-STEROID 5-BETA-REDUCTASE"/>
    <property type="match status" value="1"/>
</dbReference>
<dbReference type="InterPro" id="IPR036291">
    <property type="entry name" value="NAD(P)-bd_dom_sf"/>
</dbReference>
<evidence type="ECO:0000313" key="3">
    <source>
        <dbReference type="Proteomes" id="UP000518300"/>
    </source>
</evidence>
<dbReference type="RefSeq" id="WP_169348201.1">
    <property type="nucleotide sequence ID" value="NZ_JABBJJ010000161.1"/>
</dbReference>
<protein>
    <submittedName>
        <fullName evidence="2">SDR family oxidoreductase</fullName>
    </submittedName>
</protein>
<evidence type="ECO:0000313" key="2">
    <source>
        <dbReference type="EMBL" id="NMO18940.1"/>
    </source>
</evidence>
<reference evidence="2 3" key="1">
    <citation type="submission" date="2020-04" db="EMBL/GenBank/DDBJ databases">
        <title>Draft genome of Pyxidicoccus fallax type strain.</title>
        <authorList>
            <person name="Whitworth D.E."/>
        </authorList>
    </citation>
    <scope>NUCLEOTIDE SEQUENCE [LARGE SCALE GENOMIC DNA]</scope>
    <source>
        <strain evidence="2 3">DSM 14698</strain>
    </source>
</reference>
<dbReference type="Proteomes" id="UP000518300">
    <property type="component" value="Unassembled WGS sequence"/>
</dbReference>
<feature type="domain" description="PRISE-like Rossmann-fold" evidence="1">
    <location>
        <begin position="55"/>
        <end position="352"/>
    </location>
</feature>
<dbReference type="SUPFAM" id="SSF51735">
    <property type="entry name" value="NAD(P)-binding Rossmann-fold domains"/>
    <property type="match status" value="1"/>
</dbReference>
<organism evidence="2 3">
    <name type="scientific">Pyxidicoccus fallax</name>
    <dbReference type="NCBI Taxonomy" id="394095"/>
    <lineage>
        <taxon>Bacteria</taxon>
        <taxon>Pseudomonadati</taxon>
        <taxon>Myxococcota</taxon>
        <taxon>Myxococcia</taxon>
        <taxon>Myxococcales</taxon>
        <taxon>Cystobacterineae</taxon>
        <taxon>Myxococcaceae</taxon>
        <taxon>Pyxidicoccus</taxon>
    </lineage>
</organism>
<name>A0A848LMP3_9BACT</name>
<dbReference type="PANTHER" id="PTHR32487:SF0">
    <property type="entry name" value="3-OXO-DELTA(4,5)-STEROID 5-BETA-REDUCTASE"/>
    <property type="match status" value="1"/>
</dbReference>
<evidence type="ECO:0000259" key="1">
    <source>
        <dbReference type="Pfam" id="PF22917"/>
    </source>
</evidence>
<accession>A0A848LMP3</accession>
<dbReference type="AlphaFoldDB" id="A0A848LMP3"/>
<gene>
    <name evidence="2" type="ORF">HG543_29345</name>
</gene>
<proteinExistence type="predicted"/>
<dbReference type="Gene3D" id="3.40.50.720">
    <property type="entry name" value="NAD(P)-binding Rossmann-like Domain"/>
    <property type="match status" value="1"/>
</dbReference>
<sequence length="352" mass="37918">MNAASSSRGTALVAGAGGIIGHATAHELRSQGFTVRGLARRAIPGLPSIQADLTDAEATARALAQAKDTTHLFYAALSPDADLSVEAERNGRMLGNLLDGLEAAGAPLRRVVIYQGFKIYGIHLGAKVPTPARESDPPHMPPNIYLAQEAQLRRRAERSPWDYVALRPDVVVGDIHGNPMNIALVVGAFAEISRALGIPLRFPGTDKAYGQLVQFTDSRLLARASVWAATSDRAGGEAFNVTNGDVFRWERMWGDVARHLGLSTASPVPLTLARHMADKGPLWRELATAHGLAEPDLGKLVGWGFGDFIFHTETDVISDVNKLYAYGFTERMDSTASLLAAIDSLKRQRILP</sequence>
<keyword evidence="3" id="KW-1185">Reference proteome</keyword>
<dbReference type="InterPro" id="IPR055222">
    <property type="entry name" value="PRISE-like_Rossmann-fold"/>
</dbReference>
<dbReference type="CDD" id="cd08948">
    <property type="entry name" value="5beta-POR_like_SDR_a"/>
    <property type="match status" value="1"/>
</dbReference>
<dbReference type="Pfam" id="PF22917">
    <property type="entry name" value="PRISE"/>
    <property type="match status" value="1"/>
</dbReference>
<comment type="caution">
    <text evidence="2">The sequence shown here is derived from an EMBL/GenBank/DDBJ whole genome shotgun (WGS) entry which is preliminary data.</text>
</comment>
<dbReference type="EMBL" id="JABBJJ010000161">
    <property type="protein sequence ID" value="NMO18940.1"/>
    <property type="molecule type" value="Genomic_DNA"/>
</dbReference>